<feature type="transmembrane region" description="Helical" evidence="1">
    <location>
        <begin position="6"/>
        <end position="27"/>
    </location>
</feature>
<dbReference type="Proteomes" id="UP000281332">
    <property type="component" value="Unassembled WGS sequence"/>
</dbReference>
<gene>
    <name evidence="2" type="ORF">BBB56_17630</name>
</gene>
<reference evidence="2 3" key="1">
    <citation type="submission" date="2018-11" db="EMBL/GenBank/DDBJ databases">
        <title>Whole genome sequencing of Pantoea sp. RIT388.</title>
        <authorList>
            <person name="Gan H.M."/>
            <person name="Hudson A.O."/>
        </authorList>
    </citation>
    <scope>NUCLEOTIDE SEQUENCE [LARGE SCALE GENOMIC DNA]</scope>
    <source>
        <strain evidence="2 3">RIT388</strain>
    </source>
</reference>
<comment type="caution">
    <text evidence="2">The sequence shown here is derived from an EMBL/GenBank/DDBJ whole genome shotgun (WGS) entry which is preliminary data.</text>
</comment>
<name>A0A3N4NML7_9GAMM</name>
<keyword evidence="1" id="KW-1133">Transmembrane helix</keyword>
<evidence type="ECO:0000313" key="2">
    <source>
        <dbReference type="EMBL" id="RPD97632.1"/>
    </source>
</evidence>
<evidence type="ECO:0000256" key="1">
    <source>
        <dbReference type="SAM" id="Phobius"/>
    </source>
</evidence>
<keyword evidence="3" id="KW-1185">Reference proteome</keyword>
<keyword evidence="1" id="KW-0812">Transmembrane</keyword>
<organism evidence="2 3">
    <name type="scientific">Candidatus Pantoea deserta</name>
    <dbReference type="NCBI Taxonomy" id="1869313"/>
    <lineage>
        <taxon>Bacteria</taxon>
        <taxon>Pseudomonadati</taxon>
        <taxon>Pseudomonadota</taxon>
        <taxon>Gammaproteobacteria</taxon>
        <taxon>Enterobacterales</taxon>
        <taxon>Erwiniaceae</taxon>
        <taxon>Pantoea</taxon>
    </lineage>
</organism>
<dbReference type="EMBL" id="RMVG01000015">
    <property type="protein sequence ID" value="RPD97632.1"/>
    <property type="molecule type" value="Genomic_DNA"/>
</dbReference>
<evidence type="ECO:0000313" key="3">
    <source>
        <dbReference type="Proteomes" id="UP000281332"/>
    </source>
</evidence>
<protein>
    <submittedName>
        <fullName evidence="2">Colicin V synthesis protein</fullName>
    </submittedName>
</protein>
<sequence length="92" mass="8998">MLANIGEAIGCAILGAVGGSWTVAILGGRGSHNWDLIGIGGGITALVGMIGGAVVGAVAGAVYTPYLGWDATLALGETLIVDVMKGLPGYQS</sequence>
<proteinExistence type="predicted"/>
<keyword evidence="1" id="KW-0472">Membrane</keyword>
<accession>A0A3N4NML7</accession>
<feature type="transmembrane region" description="Helical" evidence="1">
    <location>
        <begin position="39"/>
        <end position="63"/>
    </location>
</feature>
<dbReference type="AlphaFoldDB" id="A0A3N4NML7"/>